<keyword evidence="4" id="KW-1185">Reference proteome</keyword>
<comment type="caution">
    <text evidence="3">The sequence shown here is derived from an EMBL/GenBank/DDBJ whole genome shotgun (WGS) entry which is preliminary data.</text>
</comment>
<evidence type="ECO:0000313" key="4">
    <source>
        <dbReference type="Proteomes" id="UP000807469"/>
    </source>
</evidence>
<feature type="transmembrane region" description="Helical" evidence="2">
    <location>
        <begin position="35"/>
        <end position="61"/>
    </location>
</feature>
<evidence type="ECO:0000256" key="2">
    <source>
        <dbReference type="SAM" id="Phobius"/>
    </source>
</evidence>
<feature type="transmembrane region" description="Helical" evidence="2">
    <location>
        <begin position="229"/>
        <end position="250"/>
    </location>
</feature>
<sequence length="337" mass="36857">MNPPNSTVPGNPCYIIGGADPAWNCIPESPYHQEIVYTTLVSTAVWCLVVVLAVIAFRGIYNAKNYSLRRKRSLLCYIALMSLFSTGSLAQGIILMQNLVFTMYDYYSDGFILGGLVYYSVAITLPFAVTGADGLMAWRCWILYQGVNYRLRLSVCCLLVFLLLCSLTSAVLTIVLANGDFAPATPLLAVTITINLILSALIVSRLLYHEFILKKTLGIAEKTSPFRRVIAMCVESCALIVVFAALALGMEWAPNALVWNLSVIPLTLLPHICVVSPLLIIIRVANGRAPTTTIISESINSDESDVEKKVPGHVSIRFKRPVSTQAPSNEDGNFTAQ</sequence>
<feature type="transmembrane region" description="Helical" evidence="2">
    <location>
        <begin position="256"/>
        <end position="282"/>
    </location>
</feature>
<protein>
    <submittedName>
        <fullName evidence="3">Uncharacterized protein</fullName>
    </submittedName>
</protein>
<feature type="region of interest" description="Disordered" evidence="1">
    <location>
        <begin position="317"/>
        <end position="337"/>
    </location>
</feature>
<keyword evidence="2" id="KW-0812">Transmembrane</keyword>
<organism evidence="3 4">
    <name type="scientific">Pholiota conissans</name>
    <dbReference type="NCBI Taxonomy" id="109636"/>
    <lineage>
        <taxon>Eukaryota</taxon>
        <taxon>Fungi</taxon>
        <taxon>Dikarya</taxon>
        <taxon>Basidiomycota</taxon>
        <taxon>Agaricomycotina</taxon>
        <taxon>Agaricomycetes</taxon>
        <taxon>Agaricomycetidae</taxon>
        <taxon>Agaricales</taxon>
        <taxon>Agaricineae</taxon>
        <taxon>Strophariaceae</taxon>
        <taxon>Pholiota</taxon>
    </lineage>
</organism>
<feature type="compositionally biased region" description="Polar residues" evidence="1">
    <location>
        <begin position="322"/>
        <end position="337"/>
    </location>
</feature>
<keyword evidence="2" id="KW-1133">Transmembrane helix</keyword>
<keyword evidence="2" id="KW-0472">Membrane</keyword>
<evidence type="ECO:0000256" key="1">
    <source>
        <dbReference type="SAM" id="MobiDB-lite"/>
    </source>
</evidence>
<evidence type="ECO:0000313" key="3">
    <source>
        <dbReference type="EMBL" id="KAF9476844.1"/>
    </source>
</evidence>
<name>A0A9P6CY15_9AGAR</name>
<dbReference type="AlphaFoldDB" id="A0A9P6CY15"/>
<feature type="transmembrane region" description="Helical" evidence="2">
    <location>
        <begin position="116"/>
        <end position="141"/>
    </location>
</feature>
<accession>A0A9P6CY15</accession>
<gene>
    <name evidence="3" type="ORF">BDN70DRAFT_923011</name>
</gene>
<feature type="transmembrane region" description="Helical" evidence="2">
    <location>
        <begin position="153"/>
        <end position="175"/>
    </location>
</feature>
<proteinExistence type="predicted"/>
<feature type="transmembrane region" description="Helical" evidence="2">
    <location>
        <begin position="187"/>
        <end position="208"/>
    </location>
</feature>
<dbReference type="Proteomes" id="UP000807469">
    <property type="component" value="Unassembled WGS sequence"/>
</dbReference>
<feature type="transmembrane region" description="Helical" evidence="2">
    <location>
        <begin position="73"/>
        <end position="96"/>
    </location>
</feature>
<dbReference type="EMBL" id="MU155280">
    <property type="protein sequence ID" value="KAF9476844.1"/>
    <property type="molecule type" value="Genomic_DNA"/>
</dbReference>
<dbReference type="OrthoDB" id="3267806at2759"/>
<reference evidence="3" key="1">
    <citation type="submission" date="2020-11" db="EMBL/GenBank/DDBJ databases">
        <authorList>
            <consortium name="DOE Joint Genome Institute"/>
            <person name="Ahrendt S."/>
            <person name="Riley R."/>
            <person name="Andreopoulos W."/>
            <person name="Labutti K."/>
            <person name="Pangilinan J."/>
            <person name="Ruiz-Duenas F.J."/>
            <person name="Barrasa J.M."/>
            <person name="Sanchez-Garcia M."/>
            <person name="Camarero S."/>
            <person name="Miyauchi S."/>
            <person name="Serrano A."/>
            <person name="Linde D."/>
            <person name="Babiker R."/>
            <person name="Drula E."/>
            <person name="Ayuso-Fernandez I."/>
            <person name="Pacheco R."/>
            <person name="Padilla G."/>
            <person name="Ferreira P."/>
            <person name="Barriuso J."/>
            <person name="Kellner H."/>
            <person name="Castanera R."/>
            <person name="Alfaro M."/>
            <person name="Ramirez L."/>
            <person name="Pisabarro A.G."/>
            <person name="Kuo A."/>
            <person name="Tritt A."/>
            <person name="Lipzen A."/>
            <person name="He G."/>
            <person name="Yan M."/>
            <person name="Ng V."/>
            <person name="Cullen D."/>
            <person name="Martin F."/>
            <person name="Rosso M.-N."/>
            <person name="Henrissat B."/>
            <person name="Hibbett D."/>
            <person name="Martinez A.T."/>
            <person name="Grigoriev I.V."/>
        </authorList>
    </citation>
    <scope>NUCLEOTIDE SEQUENCE</scope>
    <source>
        <strain evidence="3">CIRM-BRFM 674</strain>
    </source>
</reference>